<organism evidence="2 3">
    <name type="scientific">Grifola frondosa</name>
    <name type="common">Maitake</name>
    <name type="synonym">Polyporus frondosus</name>
    <dbReference type="NCBI Taxonomy" id="5627"/>
    <lineage>
        <taxon>Eukaryota</taxon>
        <taxon>Fungi</taxon>
        <taxon>Dikarya</taxon>
        <taxon>Basidiomycota</taxon>
        <taxon>Agaricomycotina</taxon>
        <taxon>Agaricomycetes</taxon>
        <taxon>Polyporales</taxon>
        <taxon>Grifolaceae</taxon>
        <taxon>Grifola</taxon>
    </lineage>
</organism>
<evidence type="ECO:0000313" key="2">
    <source>
        <dbReference type="EMBL" id="OBZ73053.1"/>
    </source>
</evidence>
<gene>
    <name evidence="2" type="ORF">A0H81_06611</name>
</gene>
<feature type="transmembrane region" description="Helical" evidence="1">
    <location>
        <begin position="7"/>
        <end position="27"/>
    </location>
</feature>
<comment type="caution">
    <text evidence="2">The sequence shown here is derived from an EMBL/GenBank/DDBJ whole genome shotgun (WGS) entry which is preliminary data.</text>
</comment>
<evidence type="ECO:0000256" key="1">
    <source>
        <dbReference type="SAM" id="Phobius"/>
    </source>
</evidence>
<name>A0A1C7M819_GRIFR</name>
<keyword evidence="1" id="KW-1133">Transmembrane helix</keyword>
<sequence>MPRVARSVRVFSIPIVYLLVSSSLSLLPSLYHSNVTQNPPGYNVPGMHHYTTAINIAAGIFILHNLEHPHG</sequence>
<keyword evidence="1" id="KW-0812">Transmembrane</keyword>
<dbReference type="Proteomes" id="UP000092993">
    <property type="component" value="Unassembled WGS sequence"/>
</dbReference>
<dbReference type="AlphaFoldDB" id="A0A1C7M819"/>
<evidence type="ECO:0000313" key="3">
    <source>
        <dbReference type="Proteomes" id="UP000092993"/>
    </source>
</evidence>
<feature type="transmembrane region" description="Helical" evidence="1">
    <location>
        <begin position="47"/>
        <end position="66"/>
    </location>
</feature>
<keyword evidence="3" id="KW-1185">Reference proteome</keyword>
<protein>
    <submittedName>
        <fullName evidence="2">Uncharacterized protein</fullName>
    </submittedName>
</protein>
<accession>A0A1C7M819</accession>
<proteinExistence type="predicted"/>
<reference evidence="2 3" key="1">
    <citation type="submission" date="2016-03" db="EMBL/GenBank/DDBJ databases">
        <title>Whole genome sequencing of Grifola frondosa 9006-11.</title>
        <authorList>
            <person name="Min B."/>
            <person name="Park H."/>
            <person name="Kim J.-G."/>
            <person name="Cho H."/>
            <person name="Oh Y.-L."/>
            <person name="Kong W.-S."/>
            <person name="Choi I.-G."/>
        </authorList>
    </citation>
    <scope>NUCLEOTIDE SEQUENCE [LARGE SCALE GENOMIC DNA]</scope>
    <source>
        <strain evidence="2 3">9006-11</strain>
    </source>
</reference>
<dbReference type="EMBL" id="LUGG01000007">
    <property type="protein sequence ID" value="OBZ73053.1"/>
    <property type="molecule type" value="Genomic_DNA"/>
</dbReference>
<keyword evidence="1" id="KW-0472">Membrane</keyword>